<gene>
    <name evidence="1" type="ORF">SAMEA2273352_00449</name>
</gene>
<comment type="caution">
    <text evidence="1">The sequence shown here is derived from an EMBL/GenBank/DDBJ whole genome shotgun (WGS) entry which is preliminary data.</text>
</comment>
<dbReference type="AlphaFoldDB" id="A0A822WHB3"/>
<proteinExistence type="predicted"/>
<reference evidence="1 2" key="1">
    <citation type="submission" date="2016-03" db="EMBL/GenBank/DDBJ databases">
        <authorList>
            <consortium name="Pathogen Informatics"/>
        </authorList>
    </citation>
    <scope>NUCLEOTIDE SEQUENCE [LARGE SCALE GENOMIC DNA]</scope>
    <source>
        <strain evidence="2">e1424</strain>
    </source>
</reference>
<organism evidence="1 2">
    <name type="scientific">Enterobacter hormaechei</name>
    <dbReference type="NCBI Taxonomy" id="158836"/>
    <lineage>
        <taxon>Bacteria</taxon>
        <taxon>Pseudomonadati</taxon>
        <taxon>Pseudomonadota</taxon>
        <taxon>Gammaproteobacteria</taxon>
        <taxon>Enterobacterales</taxon>
        <taxon>Enterobacteriaceae</taxon>
        <taxon>Enterobacter</taxon>
        <taxon>Enterobacter cloacae complex</taxon>
    </lineage>
</organism>
<accession>A0A822WHB3</accession>
<sequence length="30" mass="3304">MIKMCARLLELLNGVIKAAPILLSVSTEYL</sequence>
<evidence type="ECO:0000313" key="2">
    <source>
        <dbReference type="Proteomes" id="UP000076205"/>
    </source>
</evidence>
<dbReference type="Proteomes" id="UP000076205">
    <property type="component" value="Unassembled WGS sequence"/>
</dbReference>
<dbReference type="EMBL" id="FJYW01000001">
    <property type="protein sequence ID" value="CZW64183.1"/>
    <property type="molecule type" value="Genomic_DNA"/>
</dbReference>
<protein>
    <submittedName>
        <fullName evidence="1">Uncharacterized protein</fullName>
    </submittedName>
</protein>
<evidence type="ECO:0000313" key="1">
    <source>
        <dbReference type="EMBL" id="CZW64183.1"/>
    </source>
</evidence>
<name>A0A822WHB3_9ENTR</name>